<feature type="compositionally biased region" description="Low complexity" evidence="1">
    <location>
        <begin position="255"/>
        <end position="264"/>
    </location>
</feature>
<protein>
    <submittedName>
        <fullName evidence="2">Uncharacterized protein</fullName>
    </submittedName>
</protein>
<keyword evidence="3" id="KW-1185">Reference proteome</keyword>
<gene>
    <name evidence="2" type="ORF">J437_LFUL010418</name>
</gene>
<proteinExistence type="predicted"/>
<reference evidence="2" key="2">
    <citation type="submission" date="2017-10" db="EMBL/GenBank/DDBJ databases">
        <title>Ladona fulva Genome sequencing and assembly.</title>
        <authorList>
            <person name="Murali S."/>
            <person name="Richards S."/>
            <person name="Bandaranaike D."/>
            <person name="Bellair M."/>
            <person name="Blankenburg K."/>
            <person name="Chao H."/>
            <person name="Dinh H."/>
            <person name="Doddapaneni H."/>
            <person name="Dugan-Rocha S."/>
            <person name="Elkadiri S."/>
            <person name="Gnanaolivu R."/>
            <person name="Hernandez B."/>
            <person name="Skinner E."/>
            <person name="Javaid M."/>
            <person name="Lee S."/>
            <person name="Li M."/>
            <person name="Ming W."/>
            <person name="Munidasa M."/>
            <person name="Muniz J."/>
            <person name="Nguyen L."/>
            <person name="Hughes D."/>
            <person name="Osuji N."/>
            <person name="Pu L.-L."/>
            <person name="Puazo M."/>
            <person name="Qu C."/>
            <person name="Quiroz J."/>
            <person name="Raj R."/>
            <person name="Weissenberger G."/>
            <person name="Xin Y."/>
            <person name="Zou X."/>
            <person name="Han Y."/>
            <person name="Worley K."/>
            <person name="Muzny D."/>
            <person name="Gibbs R."/>
        </authorList>
    </citation>
    <scope>NUCLEOTIDE SEQUENCE</scope>
    <source>
        <strain evidence="2">Sampled in the wild</strain>
    </source>
</reference>
<evidence type="ECO:0000256" key="1">
    <source>
        <dbReference type="SAM" id="MobiDB-lite"/>
    </source>
</evidence>
<name>A0A8K0NS16_LADFU</name>
<dbReference type="AlphaFoldDB" id="A0A8K0NS16"/>
<feature type="region of interest" description="Disordered" evidence="1">
    <location>
        <begin position="66"/>
        <end position="111"/>
    </location>
</feature>
<evidence type="ECO:0000313" key="2">
    <source>
        <dbReference type="EMBL" id="KAG8222575.1"/>
    </source>
</evidence>
<feature type="region of interest" description="Disordered" evidence="1">
    <location>
        <begin position="143"/>
        <end position="174"/>
    </location>
</feature>
<reference evidence="2" key="1">
    <citation type="submission" date="2013-04" db="EMBL/GenBank/DDBJ databases">
        <authorList>
            <person name="Qu J."/>
            <person name="Murali S.C."/>
            <person name="Bandaranaike D."/>
            <person name="Bellair M."/>
            <person name="Blankenburg K."/>
            <person name="Chao H."/>
            <person name="Dinh H."/>
            <person name="Doddapaneni H."/>
            <person name="Downs B."/>
            <person name="Dugan-Rocha S."/>
            <person name="Elkadiri S."/>
            <person name="Gnanaolivu R.D."/>
            <person name="Hernandez B."/>
            <person name="Javaid M."/>
            <person name="Jayaseelan J.C."/>
            <person name="Lee S."/>
            <person name="Li M."/>
            <person name="Ming W."/>
            <person name="Munidasa M."/>
            <person name="Muniz J."/>
            <person name="Nguyen L."/>
            <person name="Ongeri F."/>
            <person name="Osuji N."/>
            <person name="Pu L.-L."/>
            <person name="Puazo M."/>
            <person name="Qu C."/>
            <person name="Quiroz J."/>
            <person name="Raj R."/>
            <person name="Weissenberger G."/>
            <person name="Xin Y."/>
            <person name="Zou X."/>
            <person name="Han Y."/>
            <person name="Richards S."/>
            <person name="Worley K."/>
            <person name="Muzny D."/>
            <person name="Gibbs R."/>
        </authorList>
    </citation>
    <scope>NUCLEOTIDE SEQUENCE</scope>
    <source>
        <strain evidence="2">Sampled in the wild</strain>
    </source>
</reference>
<dbReference type="InterPro" id="IPR051189">
    <property type="entry name" value="Splicing_assoc_domain"/>
</dbReference>
<feature type="region of interest" description="Disordered" evidence="1">
    <location>
        <begin position="255"/>
        <end position="288"/>
    </location>
</feature>
<feature type="compositionally biased region" description="Basic residues" evidence="1">
    <location>
        <begin position="148"/>
        <end position="157"/>
    </location>
</feature>
<accession>A0A8K0NS16</accession>
<evidence type="ECO:0000313" key="3">
    <source>
        <dbReference type="Proteomes" id="UP000792457"/>
    </source>
</evidence>
<dbReference type="EMBL" id="KZ308137">
    <property type="protein sequence ID" value="KAG8222575.1"/>
    <property type="molecule type" value="Genomic_DNA"/>
</dbReference>
<sequence length="373" mass="42030">MNRGIRVLKAVDMRQKMEALVEDLSLRQKMEALVEDLSHALEESAGSSLPSRRRWGLRRRARSTGNLPMAFKGHSDDSSSSIGDFLMSKDKGVSSIHQSDSDDMSPSPALQHRLSPLSLQSRKAANSMHRNFVESDSVNENFSPIRPSTKRKRKFKRMAVDPDPNNPSTSGGIPIMPLLRVKKKRIFKLTPTNEYRYNTILCGKRKRSMRERSMECEHNEGSRSKSSRILAFHKMSLNEDFNHLDGKCEIMSSSSLSSLSSSESDTGIYTNDEGREADDEQSDWFGESGSAYGIPGEKTWWDMHGDGSNGEGGGAKCSNRRVDDDDTDWDDQEDDATFKAILTGSFEHLSEEAKMRYRKKVKWITNGLVNIFT</sequence>
<dbReference type="PANTHER" id="PTHR14195">
    <property type="entry name" value="G PATCH DOMAIN CONTAINING PROTEIN 2"/>
    <property type="match status" value="1"/>
</dbReference>
<feature type="region of interest" description="Disordered" evidence="1">
    <location>
        <begin position="307"/>
        <end position="328"/>
    </location>
</feature>
<organism evidence="2 3">
    <name type="scientific">Ladona fulva</name>
    <name type="common">Scarce chaser dragonfly</name>
    <name type="synonym">Libellula fulva</name>
    <dbReference type="NCBI Taxonomy" id="123851"/>
    <lineage>
        <taxon>Eukaryota</taxon>
        <taxon>Metazoa</taxon>
        <taxon>Ecdysozoa</taxon>
        <taxon>Arthropoda</taxon>
        <taxon>Hexapoda</taxon>
        <taxon>Insecta</taxon>
        <taxon>Pterygota</taxon>
        <taxon>Palaeoptera</taxon>
        <taxon>Odonata</taxon>
        <taxon>Epiprocta</taxon>
        <taxon>Anisoptera</taxon>
        <taxon>Libelluloidea</taxon>
        <taxon>Libellulidae</taxon>
        <taxon>Ladona</taxon>
    </lineage>
</organism>
<dbReference type="OrthoDB" id="6095487at2759"/>
<comment type="caution">
    <text evidence="2">The sequence shown here is derived from an EMBL/GenBank/DDBJ whole genome shotgun (WGS) entry which is preliminary data.</text>
</comment>
<dbReference type="Proteomes" id="UP000792457">
    <property type="component" value="Unassembled WGS sequence"/>
</dbReference>